<feature type="compositionally biased region" description="Basic and acidic residues" evidence="10">
    <location>
        <begin position="472"/>
        <end position="488"/>
    </location>
</feature>
<dbReference type="InterPro" id="IPR008271">
    <property type="entry name" value="Ser/Thr_kinase_AS"/>
</dbReference>
<dbReference type="AlphaFoldDB" id="A0AAE0GXT8"/>
<dbReference type="Pfam" id="PF00069">
    <property type="entry name" value="Pkinase"/>
    <property type="match status" value="1"/>
</dbReference>
<feature type="compositionally biased region" description="Polar residues" evidence="10">
    <location>
        <begin position="637"/>
        <end position="655"/>
    </location>
</feature>
<feature type="compositionally biased region" description="Gly residues" evidence="10">
    <location>
        <begin position="614"/>
        <end position="628"/>
    </location>
</feature>
<dbReference type="GO" id="GO:0004674">
    <property type="term" value="F:protein serine/threonine kinase activity"/>
    <property type="evidence" value="ECO:0007669"/>
    <property type="project" value="UniProtKB-KW"/>
</dbReference>
<dbReference type="PROSITE" id="PS00108">
    <property type="entry name" value="PROTEIN_KINASE_ST"/>
    <property type="match status" value="1"/>
</dbReference>
<dbReference type="PANTHER" id="PTHR44899:SF7">
    <property type="entry name" value="NIMA-RELATED KINASE"/>
    <property type="match status" value="1"/>
</dbReference>
<dbReference type="SMART" id="SM00220">
    <property type="entry name" value="S_TKc"/>
    <property type="match status" value="1"/>
</dbReference>
<evidence type="ECO:0000313" key="14">
    <source>
        <dbReference type="Proteomes" id="UP001190700"/>
    </source>
</evidence>
<evidence type="ECO:0000256" key="3">
    <source>
        <dbReference type="ARBA" id="ARBA00022527"/>
    </source>
</evidence>
<feature type="domain" description="Protein kinase" evidence="11">
    <location>
        <begin position="18"/>
        <end position="271"/>
    </location>
</feature>
<protein>
    <recommendedName>
        <fullName evidence="2">non-specific serine/threonine protein kinase</fullName>
        <ecNumber evidence="2">2.7.11.1</ecNumber>
    </recommendedName>
</protein>
<feature type="compositionally biased region" description="Pro residues" evidence="10">
    <location>
        <begin position="421"/>
        <end position="432"/>
    </location>
</feature>
<evidence type="ECO:0000256" key="5">
    <source>
        <dbReference type="ARBA" id="ARBA00022741"/>
    </source>
</evidence>
<evidence type="ECO:0000256" key="8">
    <source>
        <dbReference type="ARBA" id="ARBA00047899"/>
    </source>
</evidence>
<dbReference type="SUPFAM" id="SSF56112">
    <property type="entry name" value="Protein kinase-like (PK-like)"/>
    <property type="match status" value="1"/>
</dbReference>
<keyword evidence="6" id="KW-0418">Kinase</keyword>
<dbReference type="InterPro" id="IPR000719">
    <property type="entry name" value="Prot_kinase_dom"/>
</dbReference>
<comment type="catalytic activity">
    <reaction evidence="8">
        <text>L-threonyl-[protein] + ATP = O-phospho-L-threonyl-[protein] + ADP + H(+)</text>
        <dbReference type="Rhea" id="RHEA:46608"/>
        <dbReference type="Rhea" id="RHEA-COMP:11060"/>
        <dbReference type="Rhea" id="RHEA-COMP:11605"/>
        <dbReference type="ChEBI" id="CHEBI:15378"/>
        <dbReference type="ChEBI" id="CHEBI:30013"/>
        <dbReference type="ChEBI" id="CHEBI:30616"/>
        <dbReference type="ChEBI" id="CHEBI:61977"/>
        <dbReference type="ChEBI" id="CHEBI:456216"/>
        <dbReference type="EC" id="2.7.11.1"/>
    </reaction>
</comment>
<dbReference type="InterPro" id="IPR051131">
    <property type="entry name" value="NEK_Ser/Thr_kinase_NIMA"/>
</dbReference>
<keyword evidence="4" id="KW-0808">Transferase</keyword>
<dbReference type="Proteomes" id="UP001190700">
    <property type="component" value="Unassembled WGS sequence"/>
</dbReference>
<evidence type="ECO:0000256" key="10">
    <source>
        <dbReference type="SAM" id="MobiDB-lite"/>
    </source>
</evidence>
<dbReference type="PANTHER" id="PTHR44899">
    <property type="entry name" value="CAMK FAMILY PROTEIN KINASE"/>
    <property type="match status" value="1"/>
</dbReference>
<dbReference type="EMBL" id="LGRX02001327">
    <property type="protein sequence ID" value="KAK3286329.1"/>
    <property type="molecule type" value="Genomic_DNA"/>
</dbReference>
<evidence type="ECO:0000313" key="12">
    <source>
        <dbReference type="EMBL" id="KAK3269615.1"/>
    </source>
</evidence>
<feature type="region of interest" description="Disordered" evidence="10">
    <location>
        <begin position="280"/>
        <end position="655"/>
    </location>
</feature>
<keyword evidence="5" id="KW-0547">Nucleotide-binding</keyword>
<dbReference type="Gene3D" id="1.10.510.10">
    <property type="entry name" value="Transferase(Phosphotransferase) domain 1"/>
    <property type="match status" value="1"/>
</dbReference>
<reference evidence="13 14" key="1">
    <citation type="journal article" date="2015" name="Genome Biol. Evol.">
        <title>Comparative Genomics of a Bacterivorous Green Alga Reveals Evolutionary Causalities and Consequences of Phago-Mixotrophic Mode of Nutrition.</title>
        <authorList>
            <person name="Burns J.A."/>
            <person name="Paasch A."/>
            <person name="Narechania A."/>
            <person name="Kim E."/>
        </authorList>
    </citation>
    <scope>NUCLEOTIDE SEQUENCE [LARGE SCALE GENOMIC DNA]</scope>
    <source>
        <strain evidence="13">PLY_AMNH</strain>
    </source>
</reference>
<comment type="caution">
    <text evidence="13">The sequence shown here is derived from an EMBL/GenBank/DDBJ whole genome shotgun (WGS) entry which is preliminary data.</text>
</comment>
<dbReference type="EC" id="2.7.11.1" evidence="2"/>
<feature type="compositionally biased region" description="Gly residues" evidence="10">
    <location>
        <begin position="505"/>
        <end position="518"/>
    </location>
</feature>
<keyword evidence="7" id="KW-0067">ATP-binding</keyword>
<dbReference type="InterPro" id="IPR011009">
    <property type="entry name" value="Kinase-like_dom_sf"/>
</dbReference>
<evidence type="ECO:0000256" key="4">
    <source>
        <dbReference type="ARBA" id="ARBA00022679"/>
    </source>
</evidence>
<reference evidence="13" key="2">
    <citation type="submission" date="2023-06" db="EMBL/GenBank/DDBJ databases">
        <title>Long-read-based genome assembly of the green algal bacterivore Cymbomonas tetramitiformis.</title>
        <authorList>
            <person name="Gyaltshen Y."/>
            <person name="Rozenberg A."/>
            <person name="Paasch A."/>
            <person name="Burns J.A."/>
            <person name="Warring S."/>
            <person name="Larson R."/>
            <person name="Maurer-Alcala X."/>
            <person name="Dacks J."/>
            <person name="Kim E."/>
        </authorList>
    </citation>
    <scope>NUCLEOTIDE SEQUENCE</scope>
    <source>
        <strain evidence="13">PLY_AMNH</strain>
    </source>
</reference>
<evidence type="ECO:0000256" key="2">
    <source>
        <dbReference type="ARBA" id="ARBA00012513"/>
    </source>
</evidence>
<evidence type="ECO:0000256" key="9">
    <source>
        <dbReference type="ARBA" id="ARBA00048679"/>
    </source>
</evidence>
<proteinExistence type="inferred from homology"/>
<feature type="compositionally biased region" description="Polar residues" evidence="10">
    <location>
        <begin position="548"/>
        <end position="558"/>
    </location>
</feature>
<feature type="compositionally biased region" description="Basic and acidic residues" evidence="10">
    <location>
        <begin position="336"/>
        <end position="382"/>
    </location>
</feature>
<dbReference type="GO" id="GO:0005524">
    <property type="term" value="F:ATP binding"/>
    <property type="evidence" value="ECO:0007669"/>
    <property type="project" value="UniProtKB-KW"/>
</dbReference>
<comment type="catalytic activity">
    <reaction evidence="9">
        <text>L-seryl-[protein] + ATP = O-phospho-L-seryl-[protein] + ADP + H(+)</text>
        <dbReference type="Rhea" id="RHEA:17989"/>
        <dbReference type="Rhea" id="RHEA-COMP:9863"/>
        <dbReference type="Rhea" id="RHEA-COMP:11604"/>
        <dbReference type="ChEBI" id="CHEBI:15378"/>
        <dbReference type="ChEBI" id="CHEBI:29999"/>
        <dbReference type="ChEBI" id="CHEBI:30616"/>
        <dbReference type="ChEBI" id="CHEBI:83421"/>
        <dbReference type="ChEBI" id="CHEBI:456216"/>
        <dbReference type="EC" id="2.7.11.1"/>
    </reaction>
</comment>
<evidence type="ECO:0000313" key="13">
    <source>
        <dbReference type="EMBL" id="KAK3286329.1"/>
    </source>
</evidence>
<gene>
    <name evidence="12" type="ORF">CYMTET_21948</name>
    <name evidence="13" type="ORF">CYMTET_6111</name>
</gene>
<evidence type="ECO:0000256" key="6">
    <source>
        <dbReference type="ARBA" id="ARBA00022777"/>
    </source>
</evidence>
<accession>A0AAE0GXT8</accession>
<evidence type="ECO:0000259" key="11">
    <source>
        <dbReference type="PROSITE" id="PS50011"/>
    </source>
</evidence>
<name>A0AAE0GXT8_9CHLO</name>
<dbReference type="EMBL" id="LGRX02010833">
    <property type="protein sequence ID" value="KAK3269615.1"/>
    <property type="molecule type" value="Genomic_DNA"/>
</dbReference>
<keyword evidence="3" id="KW-0723">Serine/threonine-protein kinase</keyword>
<evidence type="ECO:0000256" key="7">
    <source>
        <dbReference type="ARBA" id="ARBA00022840"/>
    </source>
</evidence>
<keyword evidence="14" id="KW-1185">Reference proteome</keyword>
<comment type="similarity">
    <text evidence="1">Belongs to the protein kinase superfamily. NEK Ser/Thr protein kinase family. NIMA subfamily.</text>
</comment>
<evidence type="ECO:0000256" key="1">
    <source>
        <dbReference type="ARBA" id="ARBA00010886"/>
    </source>
</evidence>
<sequence length="655" mass="71803">MSRSQSSQSVPRMRMEDFVVQNTISKGSFGTVFRVTRKADGKIYALKQVDLAGMSKADREEAIDEARVLANLNSKYVIKYYDCFIDGKILNIVMMYASGGTIHSKLQAHRGKRMPEELVWKYFLQSLLGLMHIHSKRIIHRDIKSLNLFLDKNDDIKVGDMGIAKVLSNSTIFAKTIVGTPYYLSPELCEDKPYNEKSDIWALGVVLYEMATGSHPFDAQNEGALIRKILRGTYAPVQNRSAGLVEIIKQCLTMNPQRRPDSAALLKNSIVQAKMKAMGISAQPRGNESTMDTEAPLGAPGGREAPEPELQRQYPPSSRDAPPPEYGAPPQGQYFGEERPHDDGRGRPYDDGRGRPYDDGRGRPYDDGRGRPYDDGRGRPYDDGGYGSQRDHLGSGYGRGTAYGQQQQQPPHQRDSEGYGAPPPQAAWPPAEPQQNWPPAEPRNAGQPGQRAPYAHSSRGAMPLEEPMGRLQVHDPREAGVERDDRANRMQQNRDAGRRDNMGSLLGGGAERNPGYGGQRNDTNRPGSARGPPSRNVQDMPAAGVRQQPENMRPQSATGKPAPYAQTAQMPQGQGYRSKREEQEAAVMQARYERPQFGRKQNNDIGVAGPNMRSGGGPGARGAGGAGAARGAVGPTYGSSSTATNIFATQATYYQ</sequence>
<dbReference type="PROSITE" id="PS50011">
    <property type="entry name" value="PROTEIN_KINASE_DOM"/>
    <property type="match status" value="1"/>
</dbReference>
<dbReference type="FunFam" id="3.30.200.20:FF:000097">
    <property type="entry name" value="Probable serine/threonine-protein kinase nek1"/>
    <property type="match status" value="1"/>
</dbReference>
<organism evidence="13 14">
    <name type="scientific">Cymbomonas tetramitiformis</name>
    <dbReference type="NCBI Taxonomy" id="36881"/>
    <lineage>
        <taxon>Eukaryota</taxon>
        <taxon>Viridiplantae</taxon>
        <taxon>Chlorophyta</taxon>
        <taxon>Pyramimonadophyceae</taxon>
        <taxon>Pyramimonadales</taxon>
        <taxon>Pyramimonadaceae</taxon>
        <taxon>Cymbomonas</taxon>
    </lineage>
</organism>